<comment type="caution">
    <text evidence="2">The sequence shown here is derived from an EMBL/GenBank/DDBJ whole genome shotgun (WGS) entry which is preliminary data.</text>
</comment>
<evidence type="ECO:0000313" key="2">
    <source>
        <dbReference type="EMBL" id="RAK23065.1"/>
    </source>
</evidence>
<name>A0A327YTL1_9BACL</name>
<dbReference type="EMBL" id="QLMH01000001">
    <property type="protein sequence ID" value="RAK23065.1"/>
    <property type="molecule type" value="Genomic_DNA"/>
</dbReference>
<evidence type="ECO:0000313" key="3">
    <source>
        <dbReference type="Proteomes" id="UP000248555"/>
    </source>
</evidence>
<accession>A0A327YTL1</accession>
<protein>
    <submittedName>
        <fullName evidence="2">Uncharacterized protein with HXXEE motif</fullName>
    </submittedName>
</protein>
<keyword evidence="3" id="KW-1185">Reference proteome</keyword>
<keyword evidence="1" id="KW-0812">Transmembrane</keyword>
<sequence>MSLRTIIWLGPFIFLIHDLEEVFLTQQWIKKHSYLFKGTVVERLVNTFGYSPGEFGLVVGIITILYGIICYFAAKQIKAGMSMNLYAATLLILFINVFTHLGQSILLKMYTPGVITSLLIVLPYTLYAFRKLKAANMITKTTWITSLFMSIGMVFIIFGLMFLVGRCFS</sequence>
<evidence type="ECO:0000256" key="1">
    <source>
        <dbReference type="SAM" id="Phobius"/>
    </source>
</evidence>
<keyword evidence="1" id="KW-1133">Transmembrane helix</keyword>
<dbReference type="InterPro" id="IPR025671">
    <property type="entry name" value="HXXEE"/>
</dbReference>
<dbReference type="AlphaFoldDB" id="A0A327YTL1"/>
<organism evidence="2 3">
    <name type="scientific">Paranoxybacillus vitaminiphilus</name>
    <dbReference type="NCBI Taxonomy" id="581036"/>
    <lineage>
        <taxon>Bacteria</taxon>
        <taxon>Bacillati</taxon>
        <taxon>Bacillota</taxon>
        <taxon>Bacilli</taxon>
        <taxon>Bacillales</taxon>
        <taxon>Anoxybacillaceae</taxon>
        <taxon>Paranoxybacillus</taxon>
    </lineage>
</organism>
<reference evidence="2 3" key="1">
    <citation type="submission" date="2018-06" db="EMBL/GenBank/DDBJ databases">
        <title>Genomic Encyclopedia of Type Strains, Phase III (KMG-III): the genomes of soil and plant-associated and newly described type strains.</title>
        <authorList>
            <person name="Whitman W."/>
        </authorList>
    </citation>
    <scope>NUCLEOTIDE SEQUENCE [LARGE SCALE GENOMIC DNA]</scope>
    <source>
        <strain evidence="2 3">CGMCC 1.8979</strain>
    </source>
</reference>
<dbReference type="Proteomes" id="UP000248555">
    <property type="component" value="Unassembled WGS sequence"/>
</dbReference>
<proteinExistence type="predicted"/>
<dbReference type="Pfam" id="PF13787">
    <property type="entry name" value="HXXEE"/>
    <property type="match status" value="1"/>
</dbReference>
<feature type="transmembrane region" description="Helical" evidence="1">
    <location>
        <begin position="109"/>
        <end position="129"/>
    </location>
</feature>
<feature type="transmembrane region" description="Helical" evidence="1">
    <location>
        <begin position="141"/>
        <end position="164"/>
    </location>
</feature>
<feature type="transmembrane region" description="Helical" evidence="1">
    <location>
        <begin position="55"/>
        <end position="73"/>
    </location>
</feature>
<keyword evidence="1" id="KW-0472">Membrane</keyword>
<feature type="transmembrane region" description="Helical" evidence="1">
    <location>
        <begin position="85"/>
        <end position="103"/>
    </location>
</feature>
<gene>
    <name evidence="2" type="ORF">B0I26_10116</name>
</gene>